<dbReference type="Gene3D" id="3.40.50.300">
    <property type="entry name" value="P-loop containing nucleotide triphosphate hydrolases"/>
    <property type="match status" value="1"/>
</dbReference>
<evidence type="ECO:0000256" key="1">
    <source>
        <dbReference type="SAM" id="MobiDB-lite"/>
    </source>
</evidence>
<dbReference type="SUPFAM" id="SSF52540">
    <property type="entry name" value="P-loop containing nucleoside triphosphate hydrolases"/>
    <property type="match status" value="1"/>
</dbReference>
<feature type="compositionally biased region" description="Pro residues" evidence="1">
    <location>
        <begin position="462"/>
        <end position="475"/>
    </location>
</feature>
<evidence type="ECO:0000313" key="3">
    <source>
        <dbReference type="Proteomes" id="UP000003835"/>
    </source>
</evidence>
<dbReference type="HOGENOM" id="CLU_345380_0_0_3"/>
<gene>
    <name evidence="2" type="ORF">MC7420_5981</name>
</gene>
<dbReference type="STRING" id="118168.MC7420_5981"/>
<dbReference type="eggNOG" id="COG1672">
    <property type="taxonomic scope" value="Bacteria"/>
</dbReference>
<dbReference type="AlphaFoldDB" id="B4W5C1"/>
<dbReference type="OrthoDB" id="434473at2"/>
<sequence length="893" mass="103503">MTTTLAYNYQFGGCLPADSPTYVWRQADVELYNGLRAGDFCYVLNSRQMGKSSLRVQTMRRLQAEGFACAAIDLTKIGCQNLTPEQWYAGLVRRLVISFNLTQQFNLRRWWRDRDLLSPVQRFSEFIERILLPAIPQPIVIFIDEIDTVLNLNFRVDDFLAVIRACYDSRADHPAYQRLTFALLGVATPSELIQDKHSTPFNIGRAIELTGFQLNECLPLAQGLATHVNYSPAIIQEILTWTGGKPFLTQKLCQIVLHQAELWLPTKIPQDKSQISVWIEQLVRSHIIDNWEAKDEPEHLKTIRDRLLPNRASTRQLLTLYQQILDQGEIPADNSREQRELRLSGLVVKQPIGQKYPQPVLRVYNRIYASIFNRDWVTNALNNLRPYHSPMMAWFASECQDSSYLLNRNQLQQALIWAKGKRLNQKDYQFLNASRQQIIAGSYRGNPNPQKQLDTTSTRKPSPQPTPPDFLPTSPPRSLSADEQILYDHLLYWVQRESPQQLIERFDQLFITAKNYAEPDIIAAFHRIILANPRHQDFTHILNRCCHILINRWQMQGNHDQAIAQLVALFEKPFQPGTIKATSGLSKRLRQLLQVFTQSEDFQTLKRLVKVVEHTADVDRQDSNPALGQLICRYPYLYTHALLSSDSSYEHQQTIRHIQTQRQWQLEMNLSQYVTYLIRRVRLASSKTSTADTTLVQPVPNPTLLSDRELYFALKQFMGKVEGSYTYRDLAQRFLKQSNQTRSYRAFKADLYEYLIAAIEPTYGKHQFNQRLAQHLKNTLPDNDSKKINDFLLLRTCSQLLSFLVSSPQHPNHYVFIDLISNMGSIRTTGLLLKIILLCSKVKPDLEKRLSILFNHYECQTINNIFWLVQSLENLNVAFFVNFGNMDLSRIQK</sequence>
<name>B4W5C1_9CYAN</name>
<dbReference type="EMBL" id="DS989886">
    <property type="protein sequence ID" value="EDX70606.1"/>
    <property type="molecule type" value="Genomic_DNA"/>
</dbReference>
<dbReference type="RefSeq" id="WP_006106590.1">
    <property type="nucleotide sequence ID" value="NZ_DS989886.1"/>
</dbReference>
<protein>
    <submittedName>
        <fullName evidence="2">Uncharacterized protein</fullName>
    </submittedName>
</protein>
<dbReference type="Pfam" id="PF14516">
    <property type="entry name" value="AAA_35"/>
    <property type="match status" value="1"/>
</dbReference>
<feature type="region of interest" description="Disordered" evidence="1">
    <location>
        <begin position="441"/>
        <end position="477"/>
    </location>
</feature>
<evidence type="ECO:0000313" key="2">
    <source>
        <dbReference type="EMBL" id="EDX70606.1"/>
    </source>
</evidence>
<proteinExistence type="predicted"/>
<feature type="compositionally biased region" description="Polar residues" evidence="1">
    <location>
        <begin position="441"/>
        <end position="460"/>
    </location>
</feature>
<dbReference type="InterPro" id="IPR027417">
    <property type="entry name" value="P-loop_NTPase"/>
</dbReference>
<keyword evidence="3" id="KW-1185">Reference proteome</keyword>
<dbReference type="Proteomes" id="UP000003835">
    <property type="component" value="Unassembled WGS sequence"/>
</dbReference>
<organism evidence="2 3">
    <name type="scientific">Coleofasciculus chthonoplastes PCC 7420</name>
    <dbReference type="NCBI Taxonomy" id="118168"/>
    <lineage>
        <taxon>Bacteria</taxon>
        <taxon>Bacillati</taxon>
        <taxon>Cyanobacteriota</taxon>
        <taxon>Cyanophyceae</taxon>
        <taxon>Coleofasciculales</taxon>
        <taxon>Coleofasciculaceae</taxon>
        <taxon>Coleofasciculus</taxon>
    </lineage>
</organism>
<accession>B4W5C1</accession>
<reference evidence="2 3" key="1">
    <citation type="submission" date="2008-07" db="EMBL/GenBank/DDBJ databases">
        <authorList>
            <person name="Tandeau de Marsac N."/>
            <person name="Ferriera S."/>
            <person name="Johnson J."/>
            <person name="Kravitz S."/>
            <person name="Beeson K."/>
            <person name="Sutton G."/>
            <person name="Rogers Y.-H."/>
            <person name="Friedman R."/>
            <person name="Frazier M."/>
            <person name="Venter J.C."/>
        </authorList>
    </citation>
    <scope>NUCLEOTIDE SEQUENCE [LARGE SCALE GENOMIC DNA]</scope>
    <source>
        <strain evidence="2 3">PCC 7420</strain>
    </source>
</reference>